<dbReference type="Pfam" id="PF03592">
    <property type="entry name" value="Terminase_2"/>
    <property type="match status" value="1"/>
</dbReference>
<keyword evidence="1" id="KW-1188">Viral release from host cell</keyword>
<name>A0A419A6M4_9RHOB</name>
<dbReference type="AlphaFoldDB" id="A0A419A6M4"/>
<accession>A0A419A6M4</accession>
<evidence type="ECO:0000256" key="1">
    <source>
        <dbReference type="ARBA" id="ARBA00022612"/>
    </source>
</evidence>
<dbReference type="PANTHER" id="PTHR41328:SF2">
    <property type="entry name" value="TERMINASE SMALL SUBUNIT"/>
    <property type="match status" value="1"/>
</dbReference>
<organism evidence="3 4">
    <name type="scientific">Paracoccus siganidrum</name>
    <dbReference type="NCBI Taxonomy" id="1276757"/>
    <lineage>
        <taxon>Bacteria</taxon>
        <taxon>Pseudomonadati</taxon>
        <taxon>Pseudomonadota</taxon>
        <taxon>Alphaproteobacteria</taxon>
        <taxon>Rhodobacterales</taxon>
        <taxon>Paracoccaceae</taxon>
        <taxon>Paracoccus</taxon>
    </lineage>
</organism>
<proteinExistence type="predicted"/>
<dbReference type="OrthoDB" id="8227562at2"/>
<dbReference type="Gene3D" id="1.10.10.1400">
    <property type="entry name" value="Terminase, small subunit, N-terminal DNA-binding domain, HTH motif"/>
    <property type="match status" value="1"/>
</dbReference>
<dbReference type="EMBL" id="QZEW01000039">
    <property type="protein sequence ID" value="RJL15276.1"/>
    <property type="molecule type" value="Genomic_DNA"/>
</dbReference>
<protein>
    <submittedName>
        <fullName evidence="3">Terminase small subunit</fullName>
    </submittedName>
</protein>
<dbReference type="Proteomes" id="UP000283587">
    <property type="component" value="Unassembled WGS sequence"/>
</dbReference>
<dbReference type="GO" id="GO:0051276">
    <property type="term" value="P:chromosome organization"/>
    <property type="evidence" value="ECO:0007669"/>
    <property type="project" value="InterPro"/>
</dbReference>
<dbReference type="InterPro" id="IPR038713">
    <property type="entry name" value="Terminase_Gp1_N_sf"/>
</dbReference>
<comment type="caution">
    <text evidence="3">The sequence shown here is derived from an EMBL/GenBank/DDBJ whole genome shotgun (WGS) entry which is preliminary data.</text>
</comment>
<evidence type="ECO:0000313" key="4">
    <source>
        <dbReference type="Proteomes" id="UP000283587"/>
    </source>
</evidence>
<keyword evidence="2" id="KW-0231">Viral genome packaging</keyword>
<evidence type="ECO:0000313" key="3">
    <source>
        <dbReference type="EMBL" id="RJL15276.1"/>
    </source>
</evidence>
<reference evidence="4" key="1">
    <citation type="submission" date="2018-09" db="EMBL/GenBank/DDBJ databases">
        <title>Paracoccus onubensis nov. sp. a moderate halophilic bacterium isolated from Gruta de las Maravillas (Aracena, Spain).</title>
        <authorList>
            <person name="Jurado V."/>
            <person name="Gutierrez-Patricio S."/>
            <person name="Gonzalez-Pimentel J.L."/>
            <person name="Miller A.Z."/>
            <person name="Laiz L."/>
            <person name="Saiz-Jimenez C."/>
        </authorList>
    </citation>
    <scope>NUCLEOTIDE SEQUENCE [LARGE SCALE GENOMIC DNA]</scope>
    <source>
        <strain evidence="4">DSM 26381</strain>
    </source>
</reference>
<dbReference type="PANTHER" id="PTHR41328">
    <property type="entry name" value="TERMINASE SMALL SUBUNIT-RELATED"/>
    <property type="match status" value="1"/>
</dbReference>
<dbReference type="InterPro" id="IPR052404">
    <property type="entry name" value="SPP1-like_terminase"/>
</dbReference>
<dbReference type="RefSeq" id="WP_119898156.1">
    <property type="nucleotide sequence ID" value="NZ_QNRC01000004.1"/>
</dbReference>
<gene>
    <name evidence="3" type="ORF">D3P05_10710</name>
</gene>
<keyword evidence="4" id="KW-1185">Reference proteome</keyword>
<sequence length="203" mass="21956">MAKPRSDGPGRGLTAKQARFVEEYLTSLNATEAARKAGYSEKQAGKIGHENLQKPAIAAAIEAAMAERSERVKVDADWVLRRLVEEADADLADILNDDGAIRPVKDWPKIWRQGLVAGIDVQEDTVEGVKVGQTVKIRLSDRIKRIELIGKHVGVGAFRERVDVSNHDGSLAPRIIDASKLSTEALRELAGVLNGKSAETDGG</sequence>
<dbReference type="InterPro" id="IPR005335">
    <property type="entry name" value="Terminase_ssu"/>
</dbReference>
<evidence type="ECO:0000256" key="2">
    <source>
        <dbReference type="ARBA" id="ARBA00023219"/>
    </source>
</evidence>